<dbReference type="AlphaFoldDB" id="A9GMK1"/>
<feature type="domain" description="Hemerythrin-like" evidence="1">
    <location>
        <begin position="6"/>
        <end position="122"/>
    </location>
</feature>
<dbReference type="PANTHER" id="PTHR35585">
    <property type="entry name" value="HHE DOMAIN PROTEIN (AFU_ORTHOLOGUE AFUA_4G00730)"/>
    <property type="match status" value="1"/>
</dbReference>
<dbReference type="Proteomes" id="UP000002139">
    <property type="component" value="Chromosome"/>
</dbReference>
<dbReference type="STRING" id="448385.sce3290"/>
<gene>
    <name evidence="2" type="ordered locus">sce3290</name>
</gene>
<proteinExistence type="predicted"/>
<protein>
    <recommendedName>
        <fullName evidence="1">Hemerythrin-like domain-containing protein</fullName>
    </recommendedName>
</protein>
<name>A9GMK1_SORC5</name>
<evidence type="ECO:0000313" key="3">
    <source>
        <dbReference type="Proteomes" id="UP000002139"/>
    </source>
</evidence>
<reference evidence="2 3" key="1">
    <citation type="journal article" date="2007" name="Nat. Biotechnol.">
        <title>Complete genome sequence of the myxobacterium Sorangium cellulosum.</title>
        <authorList>
            <person name="Schneiker S."/>
            <person name="Perlova O."/>
            <person name="Kaiser O."/>
            <person name="Gerth K."/>
            <person name="Alici A."/>
            <person name="Altmeyer M.O."/>
            <person name="Bartels D."/>
            <person name="Bekel T."/>
            <person name="Beyer S."/>
            <person name="Bode E."/>
            <person name="Bode H.B."/>
            <person name="Bolten C.J."/>
            <person name="Choudhuri J.V."/>
            <person name="Doss S."/>
            <person name="Elnakady Y.A."/>
            <person name="Frank B."/>
            <person name="Gaigalat L."/>
            <person name="Goesmann A."/>
            <person name="Groeger C."/>
            <person name="Gross F."/>
            <person name="Jelsbak L."/>
            <person name="Jelsbak L."/>
            <person name="Kalinowski J."/>
            <person name="Kegler C."/>
            <person name="Knauber T."/>
            <person name="Konietzny S."/>
            <person name="Kopp M."/>
            <person name="Krause L."/>
            <person name="Krug D."/>
            <person name="Linke B."/>
            <person name="Mahmud T."/>
            <person name="Martinez-Arias R."/>
            <person name="McHardy A.C."/>
            <person name="Merai M."/>
            <person name="Meyer F."/>
            <person name="Mormann S."/>
            <person name="Munoz-Dorado J."/>
            <person name="Perez J."/>
            <person name="Pradella S."/>
            <person name="Rachid S."/>
            <person name="Raddatz G."/>
            <person name="Rosenau F."/>
            <person name="Rueckert C."/>
            <person name="Sasse F."/>
            <person name="Scharfe M."/>
            <person name="Schuster S.C."/>
            <person name="Suen G."/>
            <person name="Treuner-Lange A."/>
            <person name="Velicer G.J."/>
            <person name="Vorholter F.-J."/>
            <person name="Weissman K.J."/>
            <person name="Welch R.D."/>
            <person name="Wenzel S.C."/>
            <person name="Whitworth D.E."/>
            <person name="Wilhelm S."/>
            <person name="Wittmann C."/>
            <person name="Bloecker H."/>
            <person name="Puehler A."/>
            <person name="Mueller R."/>
        </authorList>
    </citation>
    <scope>NUCLEOTIDE SEQUENCE [LARGE SCALE GENOMIC DNA]</scope>
    <source>
        <strain evidence="3">So ce56</strain>
    </source>
</reference>
<evidence type="ECO:0000313" key="2">
    <source>
        <dbReference type="EMBL" id="CAN93449.1"/>
    </source>
</evidence>
<dbReference type="InterPro" id="IPR012312">
    <property type="entry name" value="Hemerythrin-like"/>
</dbReference>
<dbReference type="BioCyc" id="SCEL448385:SCE_RS16860-MONOMER"/>
<organism evidence="2 3">
    <name type="scientific">Sorangium cellulosum (strain So ce56)</name>
    <name type="common">Polyangium cellulosum (strain So ce56)</name>
    <dbReference type="NCBI Taxonomy" id="448385"/>
    <lineage>
        <taxon>Bacteria</taxon>
        <taxon>Pseudomonadati</taxon>
        <taxon>Myxococcota</taxon>
        <taxon>Polyangia</taxon>
        <taxon>Polyangiales</taxon>
        <taxon>Polyangiaceae</taxon>
        <taxon>Sorangium</taxon>
    </lineage>
</organism>
<dbReference type="OrthoDB" id="9792554at2"/>
<accession>A9GMK1</accession>
<dbReference type="Gene3D" id="1.20.120.520">
    <property type="entry name" value="nmb1532 protein domain like"/>
    <property type="match status" value="1"/>
</dbReference>
<dbReference type="RefSeq" id="WP_012235921.1">
    <property type="nucleotide sequence ID" value="NC_010162.1"/>
</dbReference>
<dbReference type="HOGENOM" id="CLU_1634291_0_0_7"/>
<keyword evidence="3" id="KW-1185">Reference proteome</keyword>
<dbReference type="KEGG" id="scl:sce3290"/>
<sequence>MKKGLYDALRWDHQRLDEVFEGLLNRMHAGDAEAAREMWGAFERELSAHMEAEEAVLLPVLDRFDPEEAGTVRAEHLGIRKLIAEMGVAIELHTLREERVEAFVRALRQHAAHEEEGLYPWADRELPEPAVARLLDRLAAARDAVKRAAHRSSTAAAGPRAP</sequence>
<dbReference type="Pfam" id="PF01814">
    <property type="entry name" value="Hemerythrin"/>
    <property type="match status" value="1"/>
</dbReference>
<dbReference type="EMBL" id="AM746676">
    <property type="protein sequence ID" value="CAN93449.1"/>
    <property type="molecule type" value="Genomic_DNA"/>
</dbReference>
<dbReference type="PANTHER" id="PTHR35585:SF1">
    <property type="entry name" value="HHE DOMAIN PROTEIN (AFU_ORTHOLOGUE AFUA_4G00730)"/>
    <property type="match status" value="1"/>
</dbReference>
<evidence type="ECO:0000259" key="1">
    <source>
        <dbReference type="Pfam" id="PF01814"/>
    </source>
</evidence>